<evidence type="ECO:0000256" key="3">
    <source>
        <dbReference type="ARBA" id="ARBA00023027"/>
    </source>
</evidence>
<dbReference type="InterPro" id="IPR029753">
    <property type="entry name" value="D-isomer_DH_CS"/>
</dbReference>
<keyword evidence="2 4" id="KW-0560">Oxidoreductase</keyword>
<dbReference type="PROSITE" id="PS00670">
    <property type="entry name" value="D_2_HYDROXYACID_DH_2"/>
    <property type="match status" value="1"/>
</dbReference>
<keyword evidence="3" id="KW-0520">NAD</keyword>
<feature type="domain" description="D-isomer specific 2-hydroxyacid dehydrogenase catalytic" evidence="5">
    <location>
        <begin position="44"/>
        <end position="329"/>
    </location>
</feature>
<dbReference type="Proteomes" id="UP001237105">
    <property type="component" value="Unassembled WGS sequence"/>
</dbReference>
<protein>
    <submittedName>
        <fullName evidence="7">Hydroxyacid dehydrogenase</fullName>
    </submittedName>
</protein>
<dbReference type="Pfam" id="PF02826">
    <property type="entry name" value="2-Hacid_dh_C"/>
    <property type="match status" value="1"/>
</dbReference>
<dbReference type="SUPFAM" id="SSF51735">
    <property type="entry name" value="NAD(P)-binding Rossmann-fold domains"/>
    <property type="match status" value="1"/>
</dbReference>
<evidence type="ECO:0000256" key="1">
    <source>
        <dbReference type="ARBA" id="ARBA00005854"/>
    </source>
</evidence>
<dbReference type="SUPFAM" id="SSF52283">
    <property type="entry name" value="Formate/glycerate dehydrogenase catalytic domain-like"/>
    <property type="match status" value="1"/>
</dbReference>
<gene>
    <name evidence="7" type="ORF">QIT00_09150</name>
</gene>
<evidence type="ECO:0000256" key="2">
    <source>
        <dbReference type="ARBA" id="ARBA00023002"/>
    </source>
</evidence>
<dbReference type="InterPro" id="IPR006139">
    <property type="entry name" value="D-isomer_2_OHA_DH_cat_dom"/>
</dbReference>
<dbReference type="PANTHER" id="PTHR10996:SF178">
    <property type="entry name" value="2-HYDROXYACID DEHYDROGENASE YGL185C-RELATED"/>
    <property type="match status" value="1"/>
</dbReference>
<evidence type="ECO:0000259" key="6">
    <source>
        <dbReference type="Pfam" id="PF02826"/>
    </source>
</evidence>
<dbReference type="EMBL" id="JASCIS010000007">
    <property type="protein sequence ID" value="MDI3418728.1"/>
    <property type="molecule type" value="Genomic_DNA"/>
</dbReference>
<dbReference type="CDD" id="cd12167">
    <property type="entry name" value="2-Hacid_dh_8"/>
    <property type="match status" value="1"/>
</dbReference>
<evidence type="ECO:0000259" key="5">
    <source>
        <dbReference type="Pfam" id="PF00389"/>
    </source>
</evidence>
<feature type="domain" description="D-isomer specific 2-hydroxyacid dehydrogenase NAD-binding" evidence="6">
    <location>
        <begin position="146"/>
        <end position="298"/>
    </location>
</feature>
<comment type="caution">
    <text evidence="7">The sequence shown here is derived from an EMBL/GenBank/DDBJ whole genome shotgun (WGS) entry which is preliminary data.</text>
</comment>
<organism evidence="7 8">
    <name type="scientific">Streptomyces luteolus</name>
    <dbReference type="NCBI Taxonomy" id="3043615"/>
    <lineage>
        <taxon>Bacteria</taxon>
        <taxon>Bacillati</taxon>
        <taxon>Actinomycetota</taxon>
        <taxon>Actinomycetes</taxon>
        <taxon>Kitasatosporales</taxon>
        <taxon>Streptomycetaceae</taxon>
        <taxon>Streptomyces</taxon>
    </lineage>
</organism>
<reference evidence="7 8" key="1">
    <citation type="submission" date="2023-05" db="EMBL/GenBank/DDBJ databases">
        <title>Draft genome sequence of Streptomyces sp. B-S-A12 isolated from a cave soil in Thailand.</title>
        <authorList>
            <person name="Chamroensaksri N."/>
            <person name="Muangham S."/>
        </authorList>
    </citation>
    <scope>NUCLEOTIDE SEQUENCE [LARGE SCALE GENOMIC DNA]</scope>
    <source>
        <strain evidence="7 8">B-S-A12</strain>
    </source>
</reference>
<evidence type="ECO:0000256" key="4">
    <source>
        <dbReference type="RuleBase" id="RU003719"/>
    </source>
</evidence>
<dbReference type="PANTHER" id="PTHR10996">
    <property type="entry name" value="2-HYDROXYACID DEHYDROGENASE-RELATED"/>
    <property type="match status" value="1"/>
</dbReference>
<dbReference type="Pfam" id="PF00389">
    <property type="entry name" value="2-Hacid_dh"/>
    <property type="match status" value="1"/>
</dbReference>
<keyword evidence="8" id="KW-1185">Reference proteome</keyword>
<name>A0ABT6ST03_9ACTN</name>
<dbReference type="InterPro" id="IPR036291">
    <property type="entry name" value="NAD(P)-bd_dom_sf"/>
</dbReference>
<evidence type="ECO:0000313" key="7">
    <source>
        <dbReference type="EMBL" id="MDI3418728.1"/>
    </source>
</evidence>
<sequence length="338" mass="36140">MSEPHRPSVVLAMSPVHLPRLFDEPLRRRLDELAEIDLGLVLRDFSTPEAVTALRSAEVLLTCWGAPSVDASVLADAPRLKAIVHAAGSVKHLATAACWQRGIRVSSAAALNAVPVAEYTVAMAVLAGKRAFHAQAAYRAQGSEQFWAGMDADLGNYRITVGVVGASHVGRKVLELLGSYDMDLLLTDPTLSAAEAEELGARLVGLDELVSSSDVVSIHAPDVPETYRLINAERLALMRDGATLINTARGALVDTEALTEELATGRLSAVLDVTDPEPLPSHSPLFTLPNVVLTPHIAGSLGNEVRRLGELAVDELEKYARGEEFAFPVVQERLSILA</sequence>
<proteinExistence type="inferred from homology"/>
<dbReference type="Gene3D" id="3.40.50.720">
    <property type="entry name" value="NAD(P)-binding Rossmann-like Domain"/>
    <property type="match status" value="2"/>
</dbReference>
<dbReference type="RefSeq" id="WP_282534641.1">
    <property type="nucleotide sequence ID" value="NZ_JASCIS010000007.1"/>
</dbReference>
<accession>A0ABT6ST03</accession>
<evidence type="ECO:0000313" key="8">
    <source>
        <dbReference type="Proteomes" id="UP001237105"/>
    </source>
</evidence>
<comment type="similarity">
    <text evidence="1 4">Belongs to the D-isomer specific 2-hydroxyacid dehydrogenase family.</text>
</comment>
<dbReference type="InterPro" id="IPR050223">
    <property type="entry name" value="D-isomer_2-hydroxyacid_DH"/>
</dbReference>
<dbReference type="InterPro" id="IPR006140">
    <property type="entry name" value="D-isomer_DH_NAD-bd"/>
</dbReference>